<accession>A0ABQ4WRE4</accession>
<dbReference type="EMBL" id="BQNB010008869">
    <property type="protein sequence ID" value="GJS55438.1"/>
    <property type="molecule type" value="Genomic_DNA"/>
</dbReference>
<evidence type="ECO:0000313" key="2">
    <source>
        <dbReference type="EMBL" id="GJS55438.1"/>
    </source>
</evidence>
<reference evidence="2" key="2">
    <citation type="submission" date="2022-01" db="EMBL/GenBank/DDBJ databases">
        <authorList>
            <person name="Yamashiro T."/>
            <person name="Shiraishi A."/>
            <person name="Satake H."/>
            <person name="Nakayama K."/>
        </authorList>
    </citation>
    <scope>NUCLEOTIDE SEQUENCE</scope>
</reference>
<sequence length="167" mass="18982">MNAAHDSYNLDLVLQDVQVYINKELMFRFQLLFEEGTCYIISNFGIAENNGRLPLLPHRYKISFYKSTTVTRIDPFDNNNNGFILKPFSHLLYSEYHEYHENDGVDVIGSVVGIGDIIPTMSGDAKKIKRTIIVADVDGKCLDFTVGIHGQQCGNNMQTNMKVLTIW</sequence>
<feature type="domain" description="Replication protein A 70 kDa DNA-binding subunit B/D first OB fold" evidence="1">
    <location>
        <begin position="6"/>
        <end position="72"/>
    </location>
</feature>
<dbReference type="GO" id="GO:0003677">
    <property type="term" value="F:DNA binding"/>
    <property type="evidence" value="ECO:0007669"/>
    <property type="project" value="UniProtKB-KW"/>
</dbReference>
<dbReference type="InterPro" id="IPR003871">
    <property type="entry name" value="RFA1B/D_OB_1st"/>
</dbReference>
<protein>
    <submittedName>
        <fullName evidence="2">Replication protein A 70 kDa DNA-binding subunit B</fullName>
    </submittedName>
</protein>
<comment type="caution">
    <text evidence="2">The sequence shown here is derived from an EMBL/GenBank/DDBJ whole genome shotgun (WGS) entry which is preliminary data.</text>
</comment>
<keyword evidence="2" id="KW-0238">DNA-binding</keyword>
<dbReference type="InterPro" id="IPR012340">
    <property type="entry name" value="NA-bd_OB-fold"/>
</dbReference>
<name>A0ABQ4WRE4_9ASTR</name>
<organism evidence="2 3">
    <name type="scientific">Tanacetum coccineum</name>
    <dbReference type="NCBI Taxonomy" id="301880"/>
    <lineage>
        <taxon>Eukaryota</taxon>
        <taxon>Viridiplantae</taxon>
        <taxon>Streptophyta</taxon>
        <taxon>Embryophyta</taxon>
        <taxon>Tracheophyta</taxon>
        <taxon>Spermatophyta</taxon>
        <taxon>Magnoliopsida</taxon>
        <taxon>eudicotyledons</taxon>
        <taxon>Gunneridae</taxon>
        <taxon>Pentapetalae</taxon>
        <taxon>asterids</taxon>
        <taxon>campanulids</taxon>
        <taxon>Asterales</taxon>
        <taxon>Asteraceae</taxon>
        <taxon>Asteroideae</taxon>
        <taxon>Anthemideae</taxon>
        <taxon>Anthemidinae</taxon>
        <taxon>Tanacetum</taxon>
    </lineage>
</organism>
<evidence type="ECO:0000259" key="1">
    <source>
        <dbReference type="Pfam" id="PF02721"/>
    </source>
</evidence>
<dbReference type="Gene3D" id="2.40.50.140">
    <property type="entry name" value="Nucleic acid-binding proteins"/>
    <property type="match status" value="1"/>
</dbReference>
<keyword evidence="3" id="KW-1185">Reference proteome</keyword>
<proteinExistence type="predicted"/>
<dbReference type="Pfam" id="PF02721">
    <property type="entry name" value="DUF223"/>
    <property type="match status" value="1"/>
</dbReference>
<evidence type="ECO:0000313" key="3">
    <source>
        <dbReference type="Proteomes" id="UP001151760"/>
    </source>
</evidence>
<dbReference type="SUPFAM" id="SSF50249">
    <property type="entry name" value="Nucleic acid-binding proteins"/>
    <property type="match status" value="1"/>
</dbReference>
<dbReference type="Proteomes" id="UP001151760">
    <property type="component" value="Unassembled WGS sequence"/>
</dbReference>
<reference evidence="2" key="1">
    <citation type="journal article" date="2022" name="Int. J. Mol. Sci.">
        <title>Draft Genome of Tanacetum Coccineum: Genomic Comparison of Closely Related Tanacetum-Family Plants.</title>
        <authorList>
            <person name="Yamashiro T."/>
            <person name="Shiraishi A."/>
            <person name="Nakayama K."/>
            <person name="Satake H."/>
        </authorList>
    </citation>
    <scope>NUCLEOTIDE SEQUENCE</scope>
</reference>
<gene>
    <name evidence="2" type="ORF">Tco_0628800</name>
</gene>